<evidence type="ECO:0000256" key="2">
    <source>
        <dbReference type="ARBA" id="ARBA00022801"/>
    </source>
</evidence>
<dbReference type="SUPFAM" id="SSF53092">
    <property type="entry name" value="Creatinase/prolidase N-terminal domain"/>
    <property type="match status" value="1"/>
</dbReference>
<dbReference type="Pfam" id="PF01321">
    <property type="entry name" value="Creatinase_N"/>
    <property type="match status" value="1"/>
</dbReference>
<comment type="similarity">
    <text evidence="3">Belongs to the peptidase M24B family.</text>
</comment>
<evidence type="ECO:0000313" key="7">
    <source>
        <dbReference type="Proteomes" id="UP001153404"/>
    </source>
</evidence>
<evidence type="ECO:0000256" key="3">
    <source>
        <dbReference type="RuleBase" id="RU000590"/>
    </source>
</evidence>
<dbReference type="GO" id="GO:0046872">
    <property type="term" value="F:metal ion binding"/>
    <property type="evidence" value="ECO:0007669"/>
    <property type="project" value="UniProtKB-KW"/>
</dbReference>
<dbReference type="InterPro" id="IPR001131">
    <property type="entry name" value="Peptidase_M24B_aminopep-P_CS"/>
</dbReference>
<protein>
    <submittedName>
        <fullName evidence="6">Xaa-Pro peptidase family protein</fullName>
    </submittedName>
</protein>
<keyword evidence="1 3" id="KW-0479">Metal-binding</keyword>
<keyword evidence="7" id="KW-1185">Reference proteome</keyword>
<comment type="caution">
    <text evidence="6">The sequence shown here is derived from an EMBL/GenBank/DDBJ whole genome shotgun (WGS) entry which is preliminary data.</text>
</comment>
<dbReference type="GO" id="GO:0016787">
    <property type="term" value="F:hydrolase activity"/>
    <property type="evidence" value="ECO:0007669"/>
    <property type="project" value="UniProtKB-KW"/>
</dbReference>
<dbReference type="PROSITE" id="PS00491">
    <property type="entry name" value="PROLINE_PEPTIDASE"/>
    <property type="match status" value="1"/>
</dbReference>
<accession>A0A9X4KYK3</accession>
<dbReference type="Gene3D" id="3.90.230.10">
    <property type="entry name" value="Creatinase/methionine aminopeptidase superfamily"/>
    <property type="match status" value="1"/>
</dbReference>
<dbReference type="EMBL" id="JAPDIA010000008">
    <property type="protein sequence ID" value="MDG0813215.1"/>
    <property type="molecule type" value="Genomic_DNA"/>
</dbReference>
<dbReference type="SUPFAM" id="SSF55920">
    <property type="entry name" value="Creatinase/aminopeptidase"/>
    <property type="match status" value="1"/>
</dbReference>
<name>A0A9X4KYK3_9BACL</name>
<dbReference type="PANTHER" id="PTHR46112">
    <property type="entry name" value="AMINOPEPTIDASE"/>
    <property type="match status" value="1"/>
</dbReference>
<dbReference type="Gene3D" id="3.40.350.10">
    <property type="entry name" value="Creatinase/prolidase N-terminal domain"/>
    <property type="match status" value="1"/>
</dbReference>
<dbReference type="InterPro" id="IPR029149">
    <property type="entry name" value="Creatin/AminoP/Spt16_N"/>
</dbReference>
<dbReference type="InterPro" id="IPR000587">
    <property type="entry name" value="Creatinase_N"/>
</dbReference>
<evidence type="ECO:0000256" key="1">
    <source>
        <dbReference type="ARBA" id="ARBA00022723"/>
    </source>
</evidence>
<evidence type="ECO:0000313" key="6">
    <source>
        <dbReference type="EMBL" id="MDG0813215.1"/>
    </source>
</evidence>
<evidence type="ECO:0000259" key="5">
    <source>
        <dbReference type="Pfam" id="PF01321"/>
    </source>
</evidence>
<dbReference type="RefSeq" id="WP_277537009.1">
    <property type="nucleotide sequence ID" value="NZ_JAPDIA010000008.1"/>
</dbReference>
<feature type="domain" description="Creatinase N-terminal" evidence="5">
    <location>
        <begin position="5"/>
        <end position="131"/>
    </location>
</feature>
<dbReference type="AlphaFoldDB" id="A0A9X4KYK3"/>
<dbReference type="Pfam" id="PF00557">
    <property type="entry name" value="Peptidase_M24"/>
    <property type="match status" value="1"/>
</dbReference>
<dbReference type="InterPro" id="IPR036005">
    <property type="entry name" value="Creatinase/aminopeptidase-like"/>
</dbReference>
<dbReference type="CDD" id="cd01092">
    <property type="entry name" value="APP-like"/>
    <property type="match status" value="1"/>
</dbReference>
<feature type="domain" description="Peptidase M24" evidence="4">
    <location>
        <begin position="140"/>
        <end position="342"/>
    </location>
</feature>
<gene>
    <name evidence="6" type="ORF">OMP40_30905</name>
</gene>
<organism evidence="6 7">
    <name type="scientific">Cohnella rhizosphaerae</name>
    <dbReference type="NCBI Taxonomy" id="1457232"/>
    <lineage>
        <taxon>Bacteria</taxon>
        <taxon>Bacillati</taxon>
        <taxon>Bacillota</taxon>
        <taxon>Bacilli</taxon>
        <taxon>Bacillales</taxon>
        <taxon>Paenibacillaceae</taxon>
        <taxon>Cohnella</taxon>
    </lineage>
</organism>
<reference evidence="6" key="1">
    <citation type="submission" date="2022-10" db="EMBL/GenBank/DDBJ databases">
        <title>Comparative genomic analysis of Cohnella hashimotonis sp. nov., isolated from the International Space Station.</title>
        <authorList>
            <person name="Simpson A."/>
            <person name="Venkateswaran K."/>
        </authorList>
    </citation>
    <scope>NUCLEOTIDE SEQUENCE</scope>
    <source>
        <strain evidence="6">DSM 28161</strain>
    </source>
</reference>
<evidence type="ECO:0000259" key="4">
    <source>
        <dbReference type="Pfam" id="PF00557"/>
    </source>
</evidence>
<keyword evidence="2" id="KW-0378">Hydrolase</keyword>
<dbReference type="InterPro" id="IPR050659">
    <property type="entry name" value="Peptidase_M24B"/>
</dbReference>
<dbReference type="InterPro" id="IPR000994">
    <property type="entry name" value="Pept_M24"/>
</dbReference>
<dbReference type="Proteomes" id="UP001153404">
    <property type="component" value="Unassembled WGS sequence"/>
</dbReference>
<sequence length="359" mass="38712">MTEARIARLRGEMAGLGGDAMLVTSGHNRRYLTGFTGTAGVVLVTAKAAVLFTDFRYTEQANVQASGVEVAEHPPAGYYDRVAERLREAGVRRLLFEDATVSYAAYALLKERLAPVELVPAGKALEKLRAVKDEAELAVLQEAADIADRTFSHILGFLKPGAKESDIALEMEFYMRKLGASGTSFDTIVASGERSAMPHGVASDRVIGPGEFVTLDFGASYKGYCSDLTRTVVVGPATDRHKEIYGIVLEAQLHALAHLKPGLTGREGDALTRDIITRYGYGDQYGHSTGHGIGLDIHEEPRLSYSAPDTILLPGHVVTVEPGIYVPGFGGVRIEDDVVLTDDGIKILTRSPKELIVLE</sequence>
<proteinExistence type="inferred from homology"/>
<dbReference type="PANTHER" id="PTHR46112:SF3">
    <property type="entry name" value="AMINOPEPTIDASE YPDF"/>
    <property type="match status" value="1"/>
</dbReference>